<proteinExistence type="predicted"/>
<organism evidence="2 3">
    <name type="scientific">Peromyscus maniculatus bairdii</name>
    <name type="common">Prairie deer mouse</name>
    <dbReference type="NCBI Taxonomy" id="230844"/>
    <lineage>
        <taxon>Eukaryota</taxon>
        <taxon>Metazoa</taxon>
        <taxon>Chordata</taxon>
        <taxon>Craniata</taxon>
        <taxon>Vertebrata</taxon>
        <taxon>Euteleostomi</taxon>
        <taxon>Mammalia</taxon>
        <taxon>Eutheria</taxon>
        <taxon>Euarchontoglires</taxon>
        <taxon>Glires</taxon>
        <taxon>Rodentia</taxon>
        <taxon>Myomorpha</taxon>
        <taxon>Muroidea</taxon>
        <taxon>Cricetidae</taxon>
        <taxon>Neotominae</taxon>
        <taxon>Peromyscus</taxon>
    </lineage>
</organism>
<gene>
    <name evidence="2" type="primary">Tex48</name>
</gene>
<protein>
    <submittedName>
        <fullName evidence="2">Testis expressed 48</fullName>
    </submittedName>
</protein>
<evidence type="ECO:0000313" key="3">
    <source>
        <dbReference type="Proteomes" id="UP000694547"/>
    </source>
</evidence>
<sequence>MATHQNLASKIFCLCCRDCEEAVIESSKDPRQTQGSQPTTYSSQSQKNELNKQNPKHTNAQSFFGQEKRYSSSSSDFEELTAYNIQTGYPKKNLNRYYQEHWSFQPCLMGRP</sequence>
<keyword evidence="3" id="KW-1185">Reference proteome</keyword>
<dbReference type="GeneTree" id="ENSGT00520000058076"/>
<reference evidence="2 3" key="1">
    <citation type="submission" date="2018-10" db="EMBL/GenBank/DDBJ databases">
        <title>Improved assembly of the deer mouse Peromyscus maniculatus genome.</title>
        <authorList>
            <person name="Lassance J.-M."/>
            <person name="Hoekstra H.E."/>
        </authorList>
    </citation>
    <scope>NUCLEOTIDE SEQUENCE [LARGE SCALE GENOMIC DNA]</scope>
</reference>
<dbReference type="CTD" id="100505478"/>
<evidence type="ECO:0000256" key="1">
    <source>
        <dbReference type="SAM" id="MobiDB-lite"/>
    </source>
</evidence>
<dbReference type="GeneID" id="102926004"/>
<feature type="region of interest" description="Disordered" evidence="1">
    <location>
        <begin position="25"/>
        <end position="76"/>
    </location>
</feature>
<evidence type="ECO:0000313" key="2">
    <source>
        <dbReference type="Ensembl" id="ENSPEMP00000019634.1"/>
    </source>
</evidence>
<reference evidence="2" key="3">
    <citation type="submission" date="2025-09" db="UniProtKB">
        <authorList>
            <consortium name="Ensembl"/>
        </authorList>
    </citation>
    <scope>IDENTIFICATION</scope>
</reference>
<reference evidence="2" key="2">
    <citation type="submission" date="2025-08" db="UniProtKB">
        <authorList>
            <consortium name="Ensembl"/>
        </authorList>
    </citation>
    <scope>IDENTIFICATION</scope>
</reference>
<accession>A0A6I9LJ71</accession>
<dbReference type="Ensembl" id="ENSPEMT00000023975.2">
    <property type="protein sequence ID" value="ENSPEMP00000019634.1"/>
    <property type="gene ID" value="ENSPEMG00000017861.2"/>
</dbReference>
<dbReference type="AlphaFoldDB" id="A0A6I9LJ71"/>
<dbReference type="RefSeq" id="XP_006979625.1">
    <property type="nucleotide sequence ID" value="XM_006979563.4"/>
</dbReference>
<dbReference type="Proteomes" id="UP000694547">
    <property type="component" value="Chromosome 2"/>
</dbReference>
<feature type="compositionally biased region" description="Polar residues" evidence="1">
    <location>
        <begin position="32"/>
        <end position="64"/>
    </location>
</feature>
<name>A0A6I9LJ71_PERMB</name>
<dbReference type="OrthoDB" id="9801193at2759"/>